<evidence type="ECO:0000313" key="1">
    <source>
        <dbReference type="EnsemblMetazoa" id="MESCA001678-PA"/>
    </source>
</evidence>
<reference evidence="2" key="1">
    <citation type="submission" date="2013-02" db="EMBL/GenBank/DDBJ databases">
        <authorList>
            <person name="Hughes D."/>
        </authorList>
    </citation>
    <scope>NUCLEOTIDE SEQUENCE</scope>
    <source>
        <strain>Durham</strain>
        <strain evidence="2">NC isolate 2 -- Noor lab</strain>
    </source>
</reference>
<name>T1GEB9_MEGSC</name>
<dbReference type="EMBL" id="CAQQ02099474">
    <property type="status" value="NOT_ANNOTATED_CDS"/>
    <property type="molecule type" value="Genomic_DNA"/>
</dbReference>
<dbReference type="EnsemblMetazoa" id="MESCA001678-RA">
    <property type="protein sequence ID" value="MESCA001678-PA"/>
    <property type="gene ID" value="MESCA001678"/>
</dbReference>
<proteinExistence type="predicted"/>
<dbReference type="AlphaFoldDB" id="T1GEB9"/>
<evidence type="ECO:0000313" key="2">
    <source>
        <dbReference type="Proteomes" id="UP000015102"/>
    </source>
</evidence>
<accession>T1GEB9</accession>
<protein>
    <submittedName>
        <fullName evidence="1">Uncharacterized protein</fullName>
    </submittedName>
</protein>
<keyword evidence="2" id="KW-1185">Reference proteome</keyword>
<dbReference type="HOGENOM" id="CLU_3426991_0_0_1"/>
<sequence>MMEKMTMNFQQAWEIVLTNMT</sequence>
<organism evidence="1 2">
    <name type="scientific">Megaselia scalaris</name>
    <name type="common">Humpbacked fly</name>
    <name type="synonym">Phora scalaris</name>
    <dbReference type="NCBI Taxonomy" id="36166"/>
    <lineage>
        <taxon>Eukaryota</taxon>
        <taxon>Metazoa</taxon>
        <taxon>Ecdysozoa</taxon>
        <taxon>Arthropoda</taxon>
        <taxon>Hexapoda</taxon>
        <taxon>Insecta</taxon>
        <taxon>Pterygota</taxon>
        <taxon>Neoptera</taxon>
        <taxon>Endopterygota</taxon>
        <taxon>Diptera</taxon>
        <taxon>Brachycera</taxon>
        <taxon>Muscomorpha</taxon>
        <taxon>Platypezoidea</taxon>
        <taxon>Phoridae</taxon>
        <taxon>Megaseliini</taxon>
        <taxon>Megaselia</taxon>
    </lineage>
</organism>
<reference evidence="1" key="2">
    <citation type="submission" date="2015-06" db="UniProtKB">
        <authorList>
            <consortium name="EnsemblMetazoa"/>
        </authorList>
    </citation>
    <scope>IDENTIFICATION</scope>
</reference>
<dbReference type="Proteomes" id="UP000015102">
    <property type="component" value="Unassembled WGS sequence"/>
</dbReference>